<comment type="subcellular location">
    <subcellularLocation>
        <location evidence="1">Nucleus</location>
        <location evidence="1">Nucleolus</location>
    </subcellularLocation>
</comment>
<keyword evidence="5" id="KW-0694">RNA-binding</keyword>
<dbReference type="Pfam" id="PF17903">
    <property type="entry name" value="KH_KRR1_1st"/>
    <property type="match status" value="1"/>
</dbReference>
<evidence type="ECO:0000259" key="11">
    <source>
        <dbReference type="Pfam" id="PF21800"/>
    </source>
</evidence>
<keyword evidence="13" id="KW-1185">Reference proteome</keyword>
<keyword evidence="6" id="KW-0539">Nucleus</keyword>
<dbReference type="EMBL" id="SBIQ01000014">
    <property type="protein sequence ID" value="KAF7684428.1"/>
    <property type="molecule type" value="Genomic_DNA"/>
</dbReference>
<reference evidence="12 13" key="1">
    <citation type="submission" date="2019-01" db="EMBL/GenBank/DDBJ databases">
        <title>Genomes sequencing and comparative genomics of infectious freshwater microsporidia, Cucumispora dikerogammari and Thelohania contejeani.</title>
        <authorList>
            <person name="Cormier A."/>
            <person name="Giraud I."/>
            <person name="Wattier R."/>
            <person name="Teixeira M."/>
            <person name="Grandjean F."/>
            <person name="Rigaud T."/>
            <person name="Cordaux R."/>
        </authorList>
    </citation>
    <scope>NUCLEOTIDE SEQUENCE [LARGE SCALE GENOMIC DNA]</scope>
    <source>
        <strain evidence="12">T1</strain>
        <tissue evidence="12">Spores</tissue>
    </source>
</reference>
<evidence type="ECO:0000256" key="2">
    <source>
        <dbReference type="ARBA" id="ARBA00009344"/>
    </source>
</evidence>
<dbReference type="CDD" id="cd22394">
    <property type="entry name" value="KH-I_KRR1_rpt2"/>
    <property type="match status" value="1"/>
</dbReference>
<evidence type="ECO:0000256" key="5">
    <source>
        <dbReference type="ARBA" id="ARBA00022884"/>
    </source>
</evidence>
<protein>
    <recommendedName>
        <fullName evidence="8">KRR-R motif-containing protein 1</fullName>
    </recommendedName>
</protein>
<dbReference type="PANTHER" id="PTHR12581">
    <property type="entry name" value="HIV-1 REV BINDING PROTEIN 2, 3"/>
    <property type="match status" value="1"/>
</dbReference>
<evidence type="ECO:0000256" key="3">
    <source>
        <dbReference type="ARBA" id="ARBA00022517"/>
    </source>
</evidence>
<dbReference type="InterPro" id="IPR048549">
    <property type="entry name" value="KRR1-like_KH2_euk"/>
</dbReference>
<dbReference type="InterPro" id="IPR036612">
    <property type="entry name" value="KH_dom_type_1_sf"/>
</dbReference>
<evidence type="ECO:0000313" key="12">
    <source>
        <dbReference type="EMBL" id="KAF7684428.1"/>
    </source>
</evidence>
<feature type="domain" description="KRR1 small subunit processome component second KH" evidence="11">
    <location>
        <begin position="104"/>
        <end position="196"/>
    </location>
</feature>
<dbReference type="PANTHER" id="PTHR12581:SF0">
    <property type="entry name" value="KRR1 SMALL SUBUNIT PROCESSOME COMPONENT HOMOLOG"/>
    <property type="match status" value="1"/>
</dbReference>
<feature type="region of interest" description="Disordered" evidence="9">
    <location>
        <begin position="212"/>
        <end position="243"/>
    </location>
</feature>
<dbReference type="Gene3D" id="3.30.1370.10">
    <property type="entry name" value="K Homology domain, type 1"/>
    <property type="match status" value="2"/>
</dbReference>
<dbReference type="InterPro" id="IPR024166">
    <property type="entry name" value="rRNA_assembly_KRR1"/>
</dbReference>
<evidence type="ECO:0000256" key="4">
    <source>
        <dbReference type="ARBA" id="ARBA00022552"/>
    </source>
</evidence>
<dbReference type="SUPFAM" id="SSF54791">
    <property type="entry name" value="Eukaryotic type KH-domain (KH-domain type I)"/>
    <property type="match status" value="1"/>
</dbReference>
<keyword evidence="7" id="KW-0687">Ribonucleoprotein</keyword>
<name>A0ABQ7I212_9MICR</name>
<evidence type="ECO:0000256" key="6">
    <source>
        <dbReference type="ARBA" id="ARBA00023242"/>
    </source>
</evidence>
<feature type="domain" description="KRR1 small subunit processome component first KH" evidence="10">
    <location>
        <begin position="21"/>
        <end position="101"/>
    </location>
</feature>
<evidence type="ECO:0000259" key="10">
    <source>
        <dbReference type="Pfam" id="PF17903"/>
    </source>
</evidence>
<organism evidence="12 13">
    <name type="scientific">Astathelohania contejeani</name>
    <dbReference type="NCBI Taxonomy" id="164912"/>
    <lineage>
        <taxon>Eukaryota</taxon>
        <taxon>Fungi</taxon>
        <taxon>Fungi incertae sedis</taxon>
        <taxon>Microsporidia</taxon>
        <taxon>Astathelohaniidae</taxon>
        <taxon>Astathelohania</taxon>
    </lineage>
</organism>
<dbReference type="Proteomes" id="UP001516464">
    <property type="component" value="Unassembled WGS sequence"/>
</dbReference>
<sequence>MKNEIKPFTEEDFPNPFIEESEFKILYPINREEYIKKIFDRLIKIVQERKLEVSIDYSKKSIFIRTTKDTRDPYIIIRGKDMIYFICRGVPIEGAADMLNDDVLYDIIYIDNIVKNRETFIKRRDRIIGEKGVTQKAIELLTECKIWVYTKNVCAITNSKKGVKGLKQVRKIVLDCMNNIHPMYQIKRLMVAKELETDENLKNENWERYLPSLKKSSKKEKKRKTKIKKKDSDSIFPKPPMPRKEDIMIETGEYFINKK</sequence>
<accession>A0ABQ7I212</accession>
<evidence type="ECO:0000256" key="9">
    <source>
        <dbReference type="SAM" id="MobiDB-lite"/>
    </source>
</evidence>
<feature type="compositionally biased region" description="Basic residues" evidence="9">
    <location>
        <begin position="215"/>
        <end position="229"/>
    </location>
</feature>
<comment type="caution">
    <text evidence="12">The sequence shown here is derived from an EMBL/GenBank/DDBJ whole genome shotgun (WGS) entry which is preliminary data.</text>
</comment>
<evidence type="ECO:0000256" key="1">
    <source>
        <dbReference type="ARBA" id="ARBA00004604"/>
    </source>
</evidence>
<proteinExistence type="inferred from homology"/>
<gene>
    <name evidence="12" type="primary">mis3</name>
    <name evidence="12" type="ORF">TCON_0369</name>
</gene>
<evidence type="ECO:0000313" key="13">
    <source>
        <dbReference type="Proteomes" id="UP001516464"/>
    </source>
</evidence>
<keyword evidence="3" id="KW-0690">Ribosome biogenesis</keyword>
<dbReference type="InterPro" id="IPR041174">
    <property type="entry name" value="KRR1-like_KH1"/>
</dbReference>
<comment type="similarity">
    <text evidence="2">Belongs to the KRR1 family.</text>
</comment>
<dbReference type="InterPro" id="IPR048548">
    <property type="entry name" value="KRR1-like_KH2"/>
</dbReference>
<keyword evidence="4" id="KW-0698">rRNA processing</keyword>
<evidence type="ECO:0000256" key="8">
    <source>
        <dbReference type="ARBA" id="ARBA00032993"/>
    </source>
</evidence>
<evidence type="ECO:0000256" key="7">
    <source>
        <dbReference type="ARBA" id="ARBA00023274"/>
    </source>
</evidence>
<dbReference type="Pfam" id="PF21800">
    <property type="entry name" value="KH_KRR1_2nd"/>
    <property type="match status" value="1"/>
</dbReference>